<dbReference type="SUPFAM" id="SSF56112">
    <property type="entry name" value="Protein kinase-like (PK-like)"/>
    <property type="match status" value="1"/>
</dbReference>
<dbReference type="OrthoDB" id="10003767at2759"/>
<feature type="domain" description="Aminoglycoside phosphotransferase" evidence="1">
    <location>
        <begin position="2"/>
        <end position="215"/>
    </location>
</feature>
<dbReference type="InterPro" id="IPR002575">
    <property type="entry name" value="Aminoglycoside_PTrfase"/>
</dbReference>
<name>J8TJK3_GAET3</name>
<accession>J8TJK3</accession>
<dbReference type="Gene3D" id="3.90.1200.10">
    <property type="match status" value="1"/>
</dbReference>
<dbReference type="Pfam" id="PF01636">
    <property type="entry name" value="APH"/>
    <property type="match status" value="1"/>
</dbReference>
<dbReference type="PANTHER" id="PTHR21310">
    <property type="entry name" value="AMINOGLYCOSIDE PHOSPHOTRANSFERASE-RELATED-RELATED"/>
    <property type="match status" value="1"/>
</dbReference>
<evidence type="ECO:0000259" key="1">
    <source>
        <dbReference type="Pfam" id="PF01636"/>
    </source>
</evidence>
<dbReference type="AlphaFoldDB" id="J8TJK3"/>
<protein>
    <recommendedName>
        <fullName evidence="1">Aminoglycoside phosphotransferase domain-containing protein</fullName>
    </recommendedName>
</protein>
<dbReference type="GeneID" id="20354875"/>
<reference evidence="2" key="2">
    <citation type="submission" date="2010-09" db="EMBL/GenBank/DDBJ databases">
        <title>Annotation of Gaeumannomyces graminis var. tritici R3-111a-1.</title>
        <authorList>
            <consortium name="The Broad Institute Genome Sequencing Platform"/>
            <person name="Ma L.-J."/>
            <person name="Dead R."/>
            <person name="Young S.K."/>
            <person name="Zeng Q."/>
            <person name="Gargeya S."/>
            <person name="Fitzgerald M."/>
            <person name="Haas B."/>
            <person name="Abouelleil A."/>
            <person name="Alvarado L."/>
            <person name="Arachchi H.M."/>
            <person name="Berlin A."/>
            <person name="Brown A."/>
            <person name="Chapman S.B."/>
            <person name="Chen Z."/>
            <person name="Dunbar C."/>
            <person name="Freedman E."/>
            <person name="Gearin G."/>
            <person name="Gellesch M."/>
            <person name="Goldberg J."/>
            <person name="Griggs A."/>
            <person name="Gujja S."/>
            <person name="Heiman D."/>
            <person name="Howarth C."/>
            <person name="Larson L."/>
            <person name="Lui A."/>
            <person name="MacDonald P.J.P."/>
            <person name="Mehta T."/>
            <person name="Montmayeur A."/>
            <person name="Murphy C."/>
            <person name="Neiman D."/>
            <person name="Pearson M."/>
            <person name="Priest M."/>
            <person name="Roberts A."/>
            <person name="Saif S."/>
            <person name="Shea T."/>
            <person name="Shenoy N."/>
            <person name="Sisk P."/>
            <person name="Stolte C."/>
            <person name="Sykes S."/>
            <person name="Yandava C."/>
            <person name="Wortman J."/>
            <person name="Nusbaum C."/>
            <person name="Birren B."/>
        </authorList>
    </citation>
    <scope>NUCLEOTIDE SEQUENCE</scope>
    <source>
        <strain evidence="2">R3-111a-1</strain>
    </source>
</reference>
<gene>
    <name evidence="2" type="ORF">GGTG_14417</name>
</gene>
<evidence type="ECO:0000313" key="2">
    <source>
        <dbReference type="EMBL" id="EJT68006.1"/>
    </source>
</evidence>
<dbReference type="EMBL" id="GL385785">
    <property type="protein sequence ID" value="EJT68006.1"/>
    <property type="molecule type" value="Genomic_DNA"/>
</dbReference>
<dbReference type="RefSeq" id="XP_009230606.1">
    <property type="nucleotide sequence ID" value="XM_009232342.1"/>
</dbReference>
<organism evidence="2">
    <name type="scientific">Gaeumannomyces tritici (strain R3-111a-1)</name>
    <name type="common">Wheat and barley take-all root rot fungus</name>
    <name type="synonym">Gaeumannomyces graminis var. tritici</name>
    <dbReference type="NCBI Taxonomy" id="644352"/>
    <lineage>
        <taxon>Eukaryota</taxon>
        <taxon>Fungi</taxon>
        <taxon>Dikarya</taxon>
        <taxon>Ascomycota</taxon>
        <taxon>Pezizomycotina</taxon>
        <taxon>Sordariomycetes</taxon>
        <taxon>Sordariomycetidae</taxon>
        <taxon>Magnaporthales</taxon>
        <taxon>Magnaporthaceae</taxon>
        <taxon>Gaeumannomyces</taxon>
    </lineage>
</organism>
<dbReference type="InterPro" id="IPR051678">
    <property type="entry name" value="AGP_Transferase"/>
</dbReference>
<proteinExistence type="predicted"/>
<sequence>MQFVASHTTIPVPKVHAYSTSREPGAHGVASYMILEYVQGKTLDELGVDFKKGTPEHLRGSINAQLADVYIQLSRLEFPAIGRLAPLPDGSVRVGRAPFSNAMNQHQLEVGGMPDMIKKWGGAPAGFTSASRYVSFLLDSAWELFERSRANCENEADARRRLYFLHQFSGLVRTSWIRSDLDSGPFVLAHGDLQRWNMLFSDDFKLLAVIDWEWAQTVPLQLFLPPLFLSGSSVWSLGYLYERYANRLRGFCSVVEEAEKAKYG</sequence>
<dbReference type="InterPro" id="IPR011009">
    <property type="entry name" value="Kinase-like_dom_sf"/>
</dbReference>
<reference evidence="2" key="1">
    <citation type="submission" date="2010-07" db="EMBL/GenBank/DDBJ databases">
        <authorList>
            <consortium name="The Broad Institute Genome Sequencing Platform"/>
            <consortium name="Broad Institute Genome Sequencing Center for Infectious Disease"/>
            <person name="Ma L.-J."/>
            <person name="Dead R."/>
            <person name="Young S."/>
            <person name="Zeng Q."/>
            <person name="Koehrsen M."/>
            <person name="Alvarado L."/>
            <person name="Berlin A."/>
            <person name="Chapman S.B."/>
            <person name="Chen Z."/>
            <person name="Freedman E."/>
            <person name="Gellesch M."/>
            <person name="Goldberg J."/>
            <person name="Griggs A."/>
            <person name="Gujja S."/>
            <person name="Heilman E.R."/>
            <person name="Heiman D."/>
            <person name="Hepburn T."/>
            <person name="Howarth C."/>
            <person name="Jen D."/>
            <person name="Larson L."/>
            <person name="Mehta T."/>
            <person name="Neiman D."/>
            <person name="Pearson M."/>
            <person name="Roberts A."/>
            <person name="Saif S."/>
            <person name="Shea T."/>
            <person name="Shenoy N."/>
            <person name="Sisk P."/>
            <person name="Stolte C."/>
            <person name="Sykes S."/>
            <person name="Walk T."/>
            <person name="White J."/>
            <person name="Yandava C."/>
            <person name="Haas B."/>
            <person name="Nusbaum C."/>
            <person name="Birren B."/>
        </authorList>
    </citation>
    <scope>NUCLEOTIDE SEQUENCE</scope>
    <source>
        <strain evidence="2">R3-111a-1</strain>
    </source>
</reference>
<dbReference type="PANTHER" id="PTHR21310:SF15">
    <property type="entry name" value="AMINOGLYCOSIDE PHOSPHOTRANSFERASE DOMAIN-CONTAINING PROTEIN"/>
    <property type="match status" value="1"/>
</dbReference>
<dbReference type="VEuPathDB" id="FungiDB:GGTG_14417"/>
<feature type="non-terminal residue" evidence="2">
    <location>
        <position position="264"/>
    </location>
</feature>